<keyword evidence="3" id="KW-1185">Reference proteome</keyword>
<dbReference type="Proteomes" id="UP000678499">
    <property type="component" value="Unassembled WGS sequence"/>
</dbReference>
<feature type="region of interest" description="Disordered" evidence="1">
    <location>
        <begin position="187"/>
        <end position="214"/>
    </location>
</feature>
<accession>A0A7R9BYS5</accession>
<evidence type="ECO:0000313" key="2">
    <source>
        <dbReference type="EMBL" id="CAD7282995.1"/>
    </source>
</evidence>
<dbReference type="EMBL" id="OA886690">
    <property type="protein sequence ID" value="CAD7282995.1"/>
    <property type="molecule type" value="Genomic_DNA"/>
</dbReference>
<protein>
    <submittedName>
        <fullName evidence="2">Uncharacterized protein</fullName>
    </submittedName>
</protein>
<organism evidence="2">
    <name type="scientific">Notodromas monacha</name>
    <dbReference type="NCBI Taxonomy" id="399045"/>
    <lineage>
        <taxon>Eukaryota</taxon>
        <taxon>Metazoa</taxon>
        <taxon>Ecdysozoa</taxon>
        <taxon>Arthropoda</taxon>
        <taxon>Crustacea</taxon>
        <taxon>Oligostraca</taxon>
        <taxon>Ostracoda</taxon>
        <taxon>Podocopa</taxon>
        <taxon>Podocopida</taxon>
        <taxon>Cypridocopina</taxon>
        <taxon>Cypridoidea</taxon>
        <taxon>Cyprididae</taxon>
        <taxon>Notodromas</taxon>
    </lineage>
</organism>
<sequence length="279" mass="30995">MASILVSPVDALADAIAPQADYLHCLIAVLANVNLTDYSFPVYPNEFLRYEQNLIPRFKTLATTRIQQEIAEQEEREKSLLIHHLDNKVIDIAKPQPEVLPVVMKEPLQRSVSAEKEVKTPTMFKPNPNAGAGVNRGNRRLTGYAGLHKLMNPAGSLVGNSVGSNNTKGLMEKFLASRGKMTNVMPTFNKSVDPSIRTSKPQQRPSPKKTESPMQTIATAVKAEDGAPTSRRQISGAAKQIMRRTYATAEEKIQLELQEMKQREKELRYVSTPLLCVIC</sequence>
<name>A0A7R9BYS5_9CRUS</name>
<gene>
    <name evidence="2" type="ORF">NMOB1V02_LOCUS10613</name>
</gene>
<evidence type="ECO:0000313" key="3">
    <source>
        <dbReference type="Proteomes" id="UP000678499"/>
    </source>
</evidence>
<reference evidence="2" key="1">
    <citation type="submission" date="2020-11" db="EMBL/GenBank/DDBJ databases">
        <authorList>
            <person name="Tran Van P."/>
        </authorList>
    </citation>
    <scope>NUCLEOTIDE SEQUENCE</scope>
</reference>
<evidence type="ECO:0000256" key="1">
    <source>
        <dbReference type="SAM" id="MobiDB-lite"/>
    </source>
</evidence>
<feature type="compositionally biased region" description="Polar residues" evidence="1">
    <location>
        <begin position="187"/>
        <end position="205"/>
    </location>
</feature>
<feature type="non-terminal residue" evidence="2">
    <location>
        <position position="279"/>
    </location>
</feature>
<proteinExistence type="predicted"/>
<dbReference type="OrthoDB" id="6512841at2759"/>
<dbReference type="EMBL" id="CAJPEX010004653">
    <property type="protein sequence ID" value="CAG0923147.1"/>
    <property type="molecule type" value="Genomic_DNA"/>
</dbReference>
<dbReference type="AlphaFoldDB" id="A0A7R9BYS5"/>